<evidence type="ECO:0000313" key="1">
    <source>
        <dbReference type="EMBL" id="MBD9722003.1"/>
    </source>
</evidence>
<dbReference type="Proteomes" id="UP000661025">
    <property type="component" value="Unassembled WGS sequence"/>
</dbReference>
<reference evidence="1" key="1">
    <citation type="submission" date="2020-09" db="EMBL/GenBank/DDBJ databases">
        <title>Streptomyces canutascabiei sp. nov., which causes potato common scab and is distributed across the world.</title>
        <authorList>
            <person name="Nguyen H.P."/>
            <person name="Weisberg A.J."/>
            <person name="Chang J.H."/>
            <person name="Clarke C.R."/>
        </authorList>
    </citation>
    <scope>NUCLEOTIDE SEQUENCE</scope>
    <source>
        <strain evidence="1">ID-01-6.2a</strain>
    </source>
</reference>
<dbReference type="EMBL" id="JACYXT010000001">
    <property type="protein sequence ID" value="MBD9722003.1"/>
    <property type="molecule type" value="Genomic_DNA"/>
</dbReference>
<name>A0A927L3N3_9ACTN</name>
<dbReference type="AlphaFoldDB" id="A0A927L3N3"/>
<gene>
    <name evidence="1" type="ORF">IHE70_01820</name>
</gene>
<evidence type="ECO:0000313" key="2">
    <source>
        <dbReference type="Proteomes" id="UP000661025"/>
    </source>
</evidence>
<comment type="caution">
    <text evidence="1">The sequence shown here is derived from an EMBL/GenBank/DDBJ whole genome shotgun (WGS) entry which is preliminary data.</text>
</comment>
<dbReference type="GeneID" id="79929183"/>
<dbReference type="RefSeq" id="WP_192359150.1">
    <property type="nucleotide sequence ID" value="NZ_CP119182.1"/>
</dbReference>
<protein>
    <submittedName>
        <fullName evidence="1">Uncharacterized protein</fullName>
    </submittedName>
</protein>
<organism evidence="1 2">
    <name type="scientific">Streptomyces caniscabiei</name>
    <dbReference type="NCBI Taxonomy" id="2746961"/>
    <lineage>
        <taxon>Bacteria</taxon>
        <taxon>Bacillati</taxon>
        <taxon>Actinomycetota</taxon>
        <taxon>Actinomycetes</taxon>
        <taxon>Kitasatosporales</taxon>
        <taxon>Streptomycetaceae</taxon>
        <taxon>Streptomyces</taxon>
    </lineage>
</organism>
<sequence>MPTTDTFGQAFSALDYGDVPDLKVMGDNLLKIVGQSVMRFATASARNATLTAPVAGMTAWLNSEKTLTVYDGTAWVAIASGTQAWTNVTLAAGFTNNGNSNGTLQYRVVNLFGESTLMLRGGVNVSYSGTPSVIANGGVITGTPLPAAARPTSLRSLTGACSTTNSDVLSVKLDIATDGHIQIVGTTSSTASPKIQPPWVSFNGVFCSL</sequence>
<proteinExistence type="predicted"/>
<accession>A0A927L3N3</accession>